<protein>
    <submittedName>
        <fullName evidence="1">Uncharacterized protein</fullName>
    </submittedName>
</protein>
<gene>
    <name evidence="1" type="ORF">O181_012276</name>
</gene>
<name>A0A9Q3BUD1_9BASI</name>
<evidence type="ECO:0000313" key="2">
    <source>
        <dbReference type="Proteomes" id="UP000765509"/>
    </source>
</evidence>
<dbReference type="EMBL" id="AVOT02003129">
    <property type="protein sequence ID" value="MBW0472561.1"/>
    <property type="molecule type" value="Genomic_DNA"/>
</dbReference>
<proteinExistence type="predicted"/>
<accession>A0A9Q3BUD1</accession>
<reference evidence="1" key="1">
    <citation type="submission" date="2021-03" db="EMBL/GenBank/DDBJ databases">
        <title>Draft genome sequence of rust myrtle Austropuccinia psidii MF-1, a brazilian biotype.</title>
        <authorList>
            <person name="Quecine M.C."/>
            <person name="Pachon D.M.R."/>
            <person name="Bonatelli M.L."/>
            <person name="Correr F.H."/>
            <person name="Franceschini L.M."/>
            <person name="Leite T.F."/>
            <person name="Margarido G.R.A."/>
            <person name="Almeida C.A."/>
            <person name="Ferrarezi J.A."/>
            <person name="Labate C.A."/>
        </authorList>
    </citation>
    <scope>NUCLEOTIDE SEQUENCE</scope>
    <source>
        <strain evidence="1">MF-1</strain>
    </source>
</reference>
<organism evidence="1 2">
    <name type="scientific">Austropuccinia psidii MF-1</name>
    <dbReference type="NCBI Taxonomy" id="1389203"/>
    <lineage>
        <taxon>Eukaryota</taxon>
        <taxon>Fungi</taxon>
        <taxon>Dikarya</taxon>
        <taxon>Basidiomycota</taxon>
        <taxon>Pucciniomycotina</taxon>
        <taxon>Pucciniomycetes</taxon>
        <taxon>Pucciniales</taxon>
        <taxon>Sphaerophragmiaceae</taxon>
        <taxon>Austropuccinia</taxon>
    </lineage>
</organism>
<comment type="caution">
    <text evidence="1">The sequence shown here is derived from an EMBL/GenBank/DDBJ whole genome shotgun (WGS) entry which is preliminary data.</text>
</comment>
<evidence type="ECO:0000313" key="1">
    <source>
        <dbReference type="EMBL" id="MBW0472561.1"/>
    </source>
</evidence>
<dbReference type="AlphaFoldDB" id="A0A9Q3BUD1"/>
<sequence length="168" mass="19021">MSTPCYSSMCIWMFHDCSTQKHSSPEGYRKIFSFKTFQYRQHIKKLKSAIKLKSLPNIPTSASGSEFLKIILHQPFSADYSQLNQRAFSTPLGLNSTALKAYRRSQKLSPQDLGMIISAILSFRYNIPHRDSHIISLALNLLINSIILSSVGHPTPAFHIPHDLSIIF</sequence>
<dbReference type="Proteomes" id="UP000765509">
    <property type="component" value="Unassembled WGS sequence"/>
</dbReference>
<keyword evidence="2" id="KW-1185">Reference proteome</keyword>